<protein>
    <submittedName>
        <fullName evidence="3">Uncharacterized protein</fullName>
    </submittedName>
</protein>
<evidence type="ECO:0000256" key="2">
    <source>
        <dbReference type="SAM" id="MobiDB-lite"/>
    </source>
</evidence>
<accession>A0A316UKX4</accession>
<evidence type="ECO:0000256" key="1">
    <source>
        <dbReference type="SAM" id="Coils"/>
    </source>
</evidence>
<proteinExistence type="predicted"/>
<feature type="compositionally biased region" description="Pro residues" evidence="2">
    <location>
        <begin position="167"/>
        <end position="176"/>
    </location>
</feature>
<organism evidence="3 4">
    <name type="scientific">Jaminaea rosea</name>
    <dbReference type="NCBI Taxonomy" id="1569628"/>
    <lineage>
        <taxon>Eukaryota</taxon>
        <taxon>Fungi</taxon>
        <taxon>Dikarya</taxon>
        <taxon>Basidiomycota</taxon>
        <taxon>Ustilaginomycotina</taxon>
        <taxon>Exobasidiomycetes</taxon>
        <taxon>Microstromatales</taxon>
        <taxon>Microstromatales incertae sedis</taxon>
        <taxon>Jaminaea</taxon>
    </lineage>
</organism>
<feature type="compositionally biased region" description="Low complexity" evidence="2">
    <location>
        <begin position="741"/>
        <end position="767"/>
    </location>
</feature>
<name>A0A316UKX4_9BASI</name>
<feature type="compositionally biased region" description="Low complexity" evidence="2">
    <location>
        <begin position="570"/>
        <end position="599"/>
    </location>
</feature>
<feature type="compositionally biased region" description="Basic residues" evidence="2">
    <location>
        <begin position="800"/>
        <end position="809"/>
    </location>
</feature>
<dbReference type="RefSeq" id="XP_025360519.1">
    <property type="nucleotide sequence ID" value="XM_025509350.1"/>
</dbReference>
<feature type="region of interest" description="Disordered" evidence="2">
    <location>
        <begin position="110"/>
        <end position="216"/>
    </location>
</feature>
<feature type="region of interest" description="Disordered" evidence="2">
    <location>
        <begin position="649"/>
        <end position="863"/>
    </location>
</feature>
<dbReference type="EMBL" id="KZ819674">
    <property type="protein sequence ID" value="PWN25907.1"/>
    <property type="molecule type" value="Genomic_DNA"/>
</dbReference>
<evidence type="ECO:0000313" key="4">
    <source>
        <dbReference type="Proteomes" id="UP000245884"/>
    </source>
</evidence>
<dbReference type="AlphaFoldDB" id="A0A316UKX4"/>
<dbReference type="GeneID" id="37031173"/>
<feature type="compositionally biased region" description="Basic residues" evidence="2">
    <location>
        <begin position="126"/>
        <end position="143"/>
    </location>
</feature>
<sequence length="863" mass="89032">MGWAECDVVVGAEGCWMGLKSAESSLEIADTTTNIASRRTTRSQRAARGSGAAPPVPNTTYTLLPAIILIATTTVTITIDANIIRPPRATCGEGKAVLHITSRLKGSEELGHQARDAARVTGARQPGRRRKEAKKVVKPRKRSGLVAPCETTRGGCAGRRRGRSAAQPPPASPSPPRTLAGRAPGWSSVVRGPAPAATSLGPARLPPHAQRPQAPWEQDALRIQGLAISLDQARDRARAAEADLVGAQAAFLFSWGVECPLSQPVPAAAPRPPTGPATQRSALSASLPASPTRPAAARPPPAAPQAPRAGPSLPRAAAPPATSSAPAARPPSAQQEATPAGPSSLGSDERIAAILAKDAQRRARKKEVDKLRRVKKREVIRAEREVAGELRRGEALVFLSSDHQGSFNALTSMSAACAQGLATGGMVKPVAEARIQPCTPFPPHHQQQDEIPSKKQKIPANIDPPATGLNLRLPVRRWRKGTVKPSPCATRAGLSDVTGSLVDDDDLEHSWCSHGSFEVSFPRPTGEVETATVQTYLAAVTIIPLPAEQAASPADNATTAGPASGTTQLPAAASSSSSSSSGSAAKAASTAPTPTPSALARSLNINSLPFSARVSEAEKLRVARENAAHVQAAFAPEIAAAATTFTSRAARPVTPAGSSATLMRPPAARASKSGGSSLPLGSASSSSSGTSSRTTPPAATNAQAAIAQSKSLQQKTPQIPPQDEPIVIEDSDEEMDEARSGTRATVSASATANASANAKATATATPAGQPNNKRAKTTASKPAASRPKRTAPTTTAASSRPKRSTRPPRRAQATPLTLLQQQRRAAKAAGSAGPSAPTTGSSTSARRSTRNSRKAHLFLGWEA</sequence>
<feature type="region of interest" description="Disordered" evidence="2">
    <location>
        <begin position="266"/>
        <end position="348"/>
    </location>
</feature>
<feature type="compositionally biased region" description="Polar residues" evidence="2">
    <location>
        <begin position="555"/>
        <end position="569"/>
    </location>
</feature>
<feature type="compositionally biased region" description="Low complexity" evidence="2">
    <location>
        <begin position="781"/>
        <end position="799"/>
    </location>
</feature>
<evidence type="ECO:0000313" key="3">
    <source>
        <dbReference type="EMBL" id="PWN25907.1"/>
    </source>
</evidence>
<reference evidence="3 4" key="1">
    <citation type="journal article" date="2018" name="Mol. Biol. Evol.">
        <title>Broad Genomic Sampling Reveals a Smut Pathogenic Ancestry of the Fungal Clade Ustilaginomycotina.</title>
        <authorList>
            <person name="Kijpornyongpan T."/>
            <person name="Mondo S.J."/>
            <person name="Barry K."/>
            <person name="Sandor L."/>
            <person name="Lee J."/>
            <person name="Lipzen A."/>
            <person name="Pangilinan J."/>
            <person name="LaButti K."/>
            <person name="Hainaut M."/>
            <person name="Henrissat B."/>
            <person name="Grigoriev I.V."/>
            <person name="Spatafora J.W."/>
            <person name="Aime M.C."/>
        </authorList>
    </citation>
    <scope>NUCLEOTIDE SEQUENCE [LARGE SCALE GENOMIC DNA]</scope>
    <source>
        <strain evidence="3 4">MCA 5214</strain>
    </source>
</reference>
<keyword evidence="4" id="KW-1185">Reference proteome</keyword>
<feature type="compositionally biased region" description="Polar residues" evidence="2">
    <location>
        <begin position="768"/>
        <end position="780"/>
    </location>
</feature>
<feature type="compositionally biased region" description="Acidic residues" evidence="2">
    <location>
        <begin position="726"/>
        <end position="736"/>
    </location>
</feature>
<feature type="region of interest" description="Disordered" evidence="2">
    <location>
        <begin position="552"/>
        <end position="599"/>
    </location>
</feature>
<feature type="compositionally biased region" description="Low complexity" evidence="2">
    <location>
        <begin position="276"/>
        <end position="296"/>
    </location>
</feature>
<gene>
    <name evidence="3" type="ORF">BDZ90DRAFT_281288</name>
</gene>
<dbReference type="Proteomes" id="UP000245884">
    <property type="component" value="Unassembled WGS sequence"/>
</dbReference>
<feature type="coiled-coil region" evidence="1">
    <location>
        <begin position="223"/>
        <end position="250"/>
    </location>
</feature>
<feature type="compositionally biased region" description="Basic residues" evidence="2">
    <location>
        <begin position="847"/>
        <end position="856"/>
    </location>
</feature>
<feature type="compositionally biased region" description="Low complexity" evidence="2">
    <location>
        <begin position="670"/>
        <end position="708"/>
    </location>
</feature>
<feature type="non-terminal residue" evidence="3">
    <location>
        <position position="863"/>
    </location>
</feature>
<feature type="region of interest" description="Disordered" evidence="2">
    <location>
        <begin position="440"/>
        <end position="466"/>
    </location>
</feature>
<feature type="compositionally biased region" description="Low complexity" evidence="2">
    <location>
        <begin position="305"/>
        <end position="333"/>
    </location>
</feature>
<feature type="compositionally biased region" description="Low complexity" evidence="2">
    <location>
        <begin position="810"/>
        <end position="846"/>
    </location>
</feature>
<keyword evidence="1" id="KW-0175">Coiled coil</keyword>